<dbReference type="InterPro" id="IPR019734">
    <property type="entry name" value="TPR_rpt"/>
</dbReference>
<organism evidence="9 10">
    <name type="scientific">Nesidiocoris tenuis</name>
    <dbReference type="NCBI Taxonomy" id="355587"/>
    <lineage>
        <taxon>Eukaryota</taxon>
        <taxon>Metazoa</taxon>
        <taxon>Ecdysozoa</taxon>
        <taxon>Arthropoda</taxon>
        <taxon>Hexapoda</taxon>
        <taxon>Insecta</taxon>
        <taxon>Pterygota</taxon>
        <taxon>Neoptera</taxon>
        <taxon>Paraneoptera</taxon>
        <taxon>Hemiptera</taxon>
        <taxon>Heteroptera</taxon>
        <taxon>Panheteroptera</taxon>
        <taxon>Cimicomorpha</taxon>
        <taxon>Miridae</taxon>
        <taxon>Dicyphina</taxon>
        <taxon>Nesidiocoris</taxon>
    </lineage>
</organism>
<gene>
    <name evidence="9" type="ORF">NTJ_08384</name>
</gene>
<evidence type="ECO:0000259" key="8">
    <source>
        <dbReference type="Pfam" id="PF25068"/>
    </source>
</evidence>
<evidence type="ECO:0000256" key="3">
    <source>
        <dbReference type="ARBA" id="ARBA00022803"/>
    </source>
</evidence>
<accession>A0ABN7ATN8</accession>
<name>A0ABN7ATN8_9HEMI</name>
<dbReference type="InterPro" id="IPR040364">
    <property type="entry name" value="TTC21A/TTC21B"/>
</dbReference>
<feature type="domain" description="Tetratricopeptide repeat protein 21A/21B fifth ARM repeats" evidence="7">
    <location>
        <begin position="875"/>
        <end position="988"/>
    </location>
</feature>
<dbReference type="Pfam" id="PF25062">
    <property type="entry name" value="ARM_TT21_N"/>
    <property type="match status" value="1"/>
</dbReference>
<dbReference type="InterPro" id="IPR011990">
    <property type="entry name" value="TPR-like_helical_dom_sf"/>
</dbReference>
<evidence type="ECO:0000313" key="10">
    <source>
        <dbReference type="Proteomes" id="UP001307889"/>
    </source>
</evidence>
<evidence type="ECO:0000256" key="2">
    <source>
        <dbReference type="ARBA" id="ARBA00022737"/>
    </source>
</evidence>
<evidence type="ECO:0000313" key="9">
    <source>
        <dbReference type="EMBL" id="BES95574.1"/>
    </source>
</evidence>
<proteinExistence type="inferred from homology"/>
<dbReference type="SMART" id="SM00028">
    <property type="entry name" value="TPR"/>
    <property type="match status" value="9"/>
</dbReference>
<protein>
    <submittedName>
        <fullName evidence="9">TPR</fullName>
    </submittedName>
</protein>
<dbReference type="PANTHER" id="PTHR14699">
    <property type="entry name" value="STI2 PROTEIN-RELATED"/>
    <property type="match status" value="1"/>
</dbReference>
<keyword evidence="3 4" id="KW-0802">TPR repeat</keyword>
<evidence type="ECO:0000256" key="4">
    <source>
        <dbReference type="PROSITE-ProRule" id="PRU00339"/>
    </source>
</evidence>
<evidence type="ECO:0000256" key="1">
    <source>
        <dbReference type="ARBA" id="ARBA00010935"/>
    </source>
</evidence>
<dbReference type="Pfam" id="PF25064">
    <property type="entry name" value="ARM_TT21_5th"/>
    <property type="match status" value="1"/>
</dbReference>
<dbReference type="EMBL" id="AP028914">
    <property type="protein sequence ID" value="BES95574.1"/>
    <property type="molecule type" value="Genomic_DNA"/>
</dbReference>
<feature type="domain" description="Tetratricopeptide repeat protein 21A/21B second ARM" evidence="5">
    <location>
        <begin position="255"/>
        <end position="507"/>
    </location>
</feature>
<dbReference type="PANTHER" id="PTHR14699:SF0">
    <property type="entry name" value="TETRATRICOPEPTIDE REPEAT PROTEIN 21 HOMOLOG"/>
    <property type="match status" value="1"/>
</dbReference>
<reference evidence="9 10" key="1">
    <citation type="submission" date="2023-09" db="EMBL/GenBank/DDBJ databases">
        <title>Nesidiocoris tenuis whole genome shotgun sequence.</title>
        <authorList>
            <person name="Shibata T."/>
            <person name="Shimoda M."/>
            <person name="Kobayashi T."/>
            <person name="Uehara T."/>
        </authorList>
    </citation>
    <scope>NUCLEOTIDE SEQUENCE [LARGE SCALE GENOMIC DNA]</scope>
    <source>
        <strain evidence="9 10">Japan</strain>
    </source>
</reference>
<dbReference type="InterPro" id="IPR056836">
    <property type="entry name" value="ARM_TT21_4th"/>
</dbReference>
<evidence type="ECO:0000259" key="6">
    <source>
        <dbReference type="Pfam" id="PF25062"/>
    </source>
</evidence>
<keyword evidence="2" id="KW-0677">Repeat</keyword>
<dbReference type="Pfam" id="PF25060">
    <property type="entry name" value="ARM_TT21_2nd"/>
    <property type="match status" value="1"/>
</dbReference>
<dbReference type="Pfam" id="PF25068">
    <property type="entry name" value="ARM_TT21_4th"/>
    <property type="match status" value="1"/>
</dbReference>
<dbReference type="InterPro" id="IPR056832">
    <property type="entry name" value="ARM_TT21_2nd"/>
</dbReference>
<dbReference type="SUPFAM" id="SSF48452">
    <property type="entry name" value="TPR-like"/>
    <property type="match status" value="3"/>
</dbReference>
<keyword evidence="10" id="KW-1185">Reference proteome</keyword>
<dbReference type="InterPro" id="IPR056833">
    <property type="entry name" value="ARM_TT21_N"/>
</dbReference>
<feature type="domain" description="Tetratricopeptide repeat protein 21A/21B fourth ARM" evidence="8">
    <location>
        <begin position="714"/>
        <end position="780"/>
    </location>
</feature>
<feature type="domain" description="Tetratricopeptide repeat protein 21A/21B N-terminal ARM repeat" evidence="6">
    <location>
        <begin position="7"/>
        <end position="217"/>
    </location>
</feature>
<sequence length="1083" mass="120741">MEFMNCHYYYLEKCYEAVIKESSSNIGDPGIAMFRAFSLISLDRINESLEALRPFFSHPKSCVSMLTTSIYAHNHCQVPDREALKELELLLRNAKQNVDTNDLYYDGLYFYLTKDFTAAQTTLDQAVAKEGNSSKISSLLGWIQVAAKKFRPAFRNFTTALQLDKNNLDAAMGEIQSVGLADGLGKVSALVVKHPRAVVPLIEKMKLQLANRQWDNAADTALRTLGLQADNIHAQEIRALKFLVHGQYADVIPILRKLLSDINKQEPNAFWILIRVVSAFSRCCGKNETVMEELENFVQRALKVGSYSLSVLLEAAHYYFVAGRFLEAENLYKEAAKMDEASVAFAGLTMVSFAQSGMTDEVKEQIEFLTNLDERRENPELLLMLSHLNSSESVELLDKAVSVLQSRSSQIKFGVEHLIKLDPELLIRIALAYPQNKIGEKRKLRTLHLVVETNPGLVEANMELAKAQLAVGDYSEATSTLNNILENIDGSNPFANLLFAQLHLQKGDFDQASATLEHGLSNNLQIREYPLYHMLSGIVAKHRGDEVACIKSLRLAIQASKGSKKLSLGELSTLYAELSSALMEKNELKSAADVLEEAKAALGGTDQEFSVTITTALLSAFEGNPHKALSLLNEVPKNSSFYVKAQVQKAEIYLSHLNDGLGFANSYKRLVEHDPSPEHMLLLGDAYMAIQEPELAVLTYEKAMLSNTGESKLSLKLARVLVKCHQYHKAIKCYKNSGEEGSIELAELLLKLGQPDKAEQVLAEYPSSRKALTLAKVHEKSGDLRKSLRVLKDELEETGRSDLQWSAKLCQQMALYSSQMRDHNSAIEHYKRALTYSPGDPCVQISLAKLYMEVNDWGACEILCKSLLAKDPQNEPALLMVADLSLRRVDLSSAMNNFTSLLDRRPNYWVALARLVEVSRRSAALHRCLPYLEAAKAIEPNHPGLHYCYGLYHWYNSEPQAAVQSFNGARGDPEWGSQAVHNMVEVCMGQSAAHKLLAELKPQNQEEESGLLLLTSFVRLATHDRSEVERAIIDFTTLANNDTHRSSSITYRTHLLEQCACAPSHANFCAPGTSPCFRLSDPQ</sequence>
<evidence type="ECO:0000259" key="7">
    <source>
        <dbReference type="Pfam" id="PF25064"/>
    </source>
</evidence>
<dbReference type="Pfam" id="PF25058">
    <property type="entry name" value="ARM_TT21"/>
    <property type="match status" value="1"/>
</dbReference>
<feature type="repeat" description="TPR" evidence="4">
    <location>
        <begin position="807"/>
        <end position="840"/>
    </location>
</feature>
<dbReference type="PROSITE" id="PS50005">
    <property type="entry name" value="TPR"/>
    <property type="match status" value="1"/>
</dbReference>
<dbReference type="Proteomes" id="UP001307889">
    <property type="component" value="Chromosome 6"/>
</dbReference>
<comment type="similarity">
    <text evidence="1">Belongs to the TTC21 family.</text>
</comment>
<evidence type="ECO:0000259" key="5">
    <source>
        <dbReference type="Pfam" id="PF25060"/>
    </source>
</evidence>
<dbReference type="Gene3D" id="1.25.40.10">
    <property type="entry name" value="Tetratricopeptide repeat domain"/>
    <property type="match status" value="5"/>
</dbReference>
<dbReference type="InterPro" id="IPR056835">
    <property type="entry name" value="ARM_TT21_5th"/>
</dbReference>
<dbReference type="Pfam" id="PF13181">
    <property type="entry name" value="TPR_8"/>
    <property type="match status" value="1"/>
</dbReference>